<gene>
    <name evidence="1" type="ORF">S01H1_19408</name>
</gene>
<evidence type="ECO:0000313" key="1">
    <source>
        <dbReference type="EMBL" id="GAF94018.1"/>
    </source>
</evidence>
<name>X0TKF4_9ZZZZ</name>
<sequence length="145" mass="17456">NDHNANLAYLRIRFRDGKYVVVSIVINRWHDDVTYLFGEDGRLNSSKDSADFIRGFIGSYPNLFFDVHEDDLPDFLDLLAHFHETEEEMERFRKYGVNRADDNFWEHYDWFQQRFNSEQPVYSGLFDLNRYNYKALPEQQATIKK</sequence>
<feature type="non-terminal residue" evidence="1">
    <location>
        <position position="1"/>
    </location>
</feature>
<dbReference type="EMBL" id="BARS01010478">
    <property type="protein sequence ID" value="GAF94018.1"/>
    <property type="molecule type" value="Genomic_DNA"/>
</dbReference>
<dbReference type="AlphaFoldDB" id="X0TKF4"/>
<protein>
    <submittedName>
        <fullName evidence="1">Uncharacterized protein</fullName>
    </submittedName>
</protein>
<dbReference type="Pfam" id="PF06934">
    <property type="entry name" value="CTI"/>
    <property type="match status" value="1"/>
</dbReference>
<comment type="caution">
    <text evidence="1">The sequence shown here is derived from an EMBL/GenBank/DDBJ whole genome shotgun (WGS) entry which is preliminary data.</text>
</comment>
<organism evidence="1">
    <name type="scientific">marine sediment metagenome</name>
    <dbReference type="NCBI Taxonomy" id="412755"/>
    <lineage>
        <taxon>unclassified sequences</taxon>
        <taxon>metagenomes</taxon>
        <taxon>ecological metagenomes</taxon>
    </lineage>
</organism>
<proteinExistence type="predicted"/>
<accession>X0TKF4</accession>
<reference evidence="1" key="1">
    <citation type="journal article" date="2014" name="Front. Microbiol.">
        <title>High frequency of phylogenetically diverse reductive dehalogenase-homologous genes in deep subseafloor sedimentary metagenomes.</title>
        <authorList>
            <person name="Kawai M."/>
            <person name="Futagami T."/>
            <person name="Toyoda A."/>
            <person name="Takaki Y."/>
            <person name="Nishi S."/>
            <person name="Hori S."/>
            <person name="Arai W."/>
            <person name="Tsubouchi T."/>
            <person name="Morono Y."/>
            <person name="Uchiyama I."/>
            <person name="Ito T."/>
            <person name="Fujiyama A."/>
            <person name="Inagaki F."/>
            <person name="Takami H."/>
        </authorList>
    </citation>
    <scope>NUCLEOTIDE SEQUENCE</scope>
    <source>
        <strain evidence="1">Expedition CK06-06</strain>
    </source>
</reference>
<dbReference type="InterPro" id="IPR010706">
    <property type="entry name" value="Fatty_acid_cis-trans_isomerase"/>
</dbReference>